<dbReference type="RefSeq" id="WP_159411916.1">
    <property type="nucleotide sequence ID" value="NZ_CP026115.2"/>
</dbReference>
<evidence type="ECO:0000313" key="2">
    <source>
        <dbReference type="Proteomes" id="UP000464480"/>
    </source>
</evidence>
<accession>A0A6I6XRU8</accession>
<gene>
    <name evidence="1" type="ORF">C2H86_21200</name>
</gene>
<evidence type="ECO:0000313" key="1">
    <source>
        <dbReference type="EMBL" id="QHG66780.2"/>
    </source>
</evidence>
<protein>
    <submittedName>
        <fullName evidence="1">Uncharacterized protein</fullName>
    </submittedName>
</protein>
<dbReference type="AlphaFoldDB" id="A0A6I6XRU8"/>
<reference evidence="1 2" key="1">
    <citation type="submission" date="2020-02" db="EMBL/GenBank/DDBJ databases">
        <title>Pseudomonas Putida W5 Complete Genome Assembly.</title>
        <authorList>
            <person name="Yuan Z.-C."/>
            <person name="Shaw G.A."/>
            <person name="Cusano A.D."/>
            <person name="Caddey B.J."/>
            <person name="Weselowski B.J."/>
        </authorList>
    </citation>
    <scope>NUCLEOTIDE SEQUENCE [LARGE SCALE GENOMIC DNA]</scope>
    <source>
        <strain evidence="1 2">W5</strain>
    </source>
</reference>
<name>A0A6I6XRU8_PSEPU</name>
<dbReference type="EMBL" id="CP026115">
    <property type="protein sequence ID" value="QHG66780.2"/>
    <property type="molecule type" value="Genomic_DNA"/>
</dbReference>
<organism evidence="1 2">
    <name type="scientific">Pseudomonas putida</name>
    <name type="common">Arthrobacter siderocapsulatus</name>
    <dbReference type="NCBI Taxonomy" id="303"/>
    <lineage>
        <taxon>Bacteria</taxon>
        <taxon>Pseudomonadati</taxon>
        <taxon>Pseudomonadota</taxon>
        <taxon>Gammaproteobacteria</taxon>
        <taxon>Pseudomonadales</taxon>
        <taxon>Pseudomonadaceae</taxon>
        <taxon>Pseudomonas</taxon>
    </lineage>
</organism>
<proteinExistence type="predicted"/>
<dbReference type="Proteomes" id="UP000464480">
    <property type="component" value="Chromosome"/>
</dbReference>
<sequence length="91" mass="9931">MSSRVIAARARVKSAREKHAVAKHTFQQTDALKSEIIESFLALGFSLETAEQLYKGCYQAADVALAEALNELEAANEDLDQVDPRPTIPTA</sequence>